<keyword evidence="3" id="KW-1185">Reference proteome</keyword>
<name>A0A2K1KK77_PHYPA</name>
<dbReference type="Gramene" id="Pp3c5_18332V3.1">
    <property type="protein sequence ID" value="Pp3c5_18332V3.1"/>
    <property type="gene ID" value="Pp3c5_18332"/>
</dbReference>
<proteinExistence type="predicted"/>
<dbReference type="PaxDb" id="3218-PP1S93_9V6.1"/>
<dbReference type="RefSeq" id="XP_024375546.1">
    <property type="nucleotide sequence ID" value="XM_024519778.2"/>
</dbReference>
<dbReference type="EnsemblPlants" id="Pp3c5_18332V3.1">
    <property type="protein sequence ID" value="Pp3c5_18332V3.1"/>
    <property type="gene ID" value="Pp3c5_18332"/>
</dbReference>
<gene>
    <name evidence="2" type="primary">LOC112282324</name>
    <name evidence="1" type="ORF">PHYPA_007849</name>
</gene>
<protein>
    <submittedName>
        <fullName evidence="1 2">Uncharacterized protein</fullName>
    </submittedName>
</protein>
<reference evidence="1 3" key="2">
    <citation type="journal article" date="2018" name="Plant J.">
        <title>The Physcomitrella patens chromosome-scale assembly reveals moss genome structure and evolution.</title>
        <authorList>
            <person name="Lang D."/>
            <person name="Ullrich K.K."/>
            <person name="Murat F."/>
            <person name="Fuchs J."/>
            <person name="Jenkins J."/>
            <person name="Haas F.B."/>
            <person name="Piednoel M."/>
            <person name="Gundlach H."/>
            <person name="Van Bel M."/>
            <person name="Meyberg R."/>
            <person name="Vives C."/>
            <person name="Morata J."/>
            <person name="Symeonidi A."/>
            <person name="Hiss M."/>
            <person name="Muchero W."/>
            <person name="Kamisugi Y."/>
            <person name="Saleh O."/>
            <person name="Blanc G."/>
            <person name="Decker E.L."/>
            <person name="van Gessel N."/>
            <person name="Grimwood J."/>
            <person name="Hayes R.D."/>
            <person name="Graham S.W."/>
            <person name="Gunter L.E."/>
            <person name="McDaniel S.F."/>
            <person name="Hoernstein S.N.W."/>
            <person name="Larsson A."/>
            <person name="Li F.W."/>
            <person name="Perroud P.F."/>
            <person name="Phillips J."/>
            <person name="Ranjan P."/>
            <person name="Rokshar D.S."/>
            <person name="Rothfels C.J."/>
            <person name="Schneider L."/>
            <person name="Shu S."/>
            <person name="Stevenson D.W."/>
            <person name="Thummler F."/>
            <person name="Tillich M."/>
            <person name="Villarreal Aguilar J.C."/>
            <person name="Widiez T."/>
            <person name="Wong G.K."/>
            <person name="Wymore A."/>
            <person name="Zhang Y."/>
            <person name="Zimmer A.D."/>
            <person name="Quatrano R.S."/>
            <person name="Mayer K.F.X."/>
            <person name="Goodstein D."/>
            <person name="Casacuberta J.M."/>
            <person name="Vandepoele K."/>
            <person name="Reski R."/>
            <person name="Cuming A.C."/>
            <person name="Tuskan G.A."/>
            <person name="Maumus F."/>
            <person name="Salse J."/>
            <person name="Schmutz J."/>
            <person name="Rensing S.A."/>
        </authorList>
    </citation>
    <scope>NUCLEOTIDE SEQUENCE [LARGE SCALE GENOMIC DNA]</scope>
    <source>
        <strain evidence="2 3">cv. Gransden 2004</strain>
    </source>
</reference>
<organism evidence="1">
    <name type="scientific">Physcomitrium patens</name>
    <name type="common">Spreading-leaved earth moss</name>
    <name type="synonym">Physcomitrella patens</name>
    <dbReference type="NCBI Taxonomy" id="3218"/>
    <lineage>
        <taxon>Eukaryota</taxon>
        <taxon>Viridiplantae</taxon>
        <taxon>Streptophyta</taxon>
        <taxon>Embryophyta</taxon>
        <taxon>Bryophyta</taxon>
        <taxon>Bryophytina</taxon>
        <taxon>Bryopsida</taxon>
        <taxon>Funariidae</taxon>
        <taxon>Funariales</taxon>
        <taxon>Funariaceae</taxon>
        <taxon>Physcomitrium</taxon>
    </lineage>
</organism>
<evidence type="ECO:0000313" key="3">
    <source>
        <dbReference type="Proteomes" id="UP000006727"/>
    </source>
</evidence>
<evidence type="ECO:0000313" key="1">
    <source>
        <dbReference type="EMBL" id="PNR54172.1"/>
    </source>
</evidence>
<dbReference type="GeneID" id="112282324"/>
<evidence type="ECO:0000313" key="2">
    <source>
        <dbReference type="EnsemblPlants" id="Pp3c5_18332V3.1"/>
    </source>
</evidence>
<dbReference type="EMBL" id="ABEU02000005">
    <property type="protein sequence ID" value="PNR54172.1"/>
    <property type="molecule type" value="Genomic_DNA"/>
</dbReference>
<sequence length="101" mass="10978">MAFKVIHACIKLVCLRRNEGERKGSATTGFVKRREGFGTVEDFVDVAGAVVNAPEKPTVCVVSVATLLCFTSNFKTSAQLVRCVCQLALGAYRIEDYVESS</sequence>
<reference evidence="2" key="3">
    <citation type="submission" date="2020-12" db="UniProtKB">
        <authorList>
            <consortium name="EnsemblPlants"/>
        </authorList>
    </citation>
    <scope>IDENTIFICATION</scope>
</reference>
<dbReference type="Proteomes" id="UP000006727">
    <property type="component" value="Chromosome 5"/>
</dbReference>
<dbReference type="AlphaFoldDB" id="A0A2K1KK77"/>
<reference evidence="1 3" key="1">
    <citation type="journal article" date="2008" name="Science">
        <title>The Physcomitrella genome reveals evolutionary insights into the conquest of land by plants.</title>
        <authorList>
            <person name="Rensing S."/>
            <person name="Lang D."/>
            <person name="Zimmer A."/>
            <person name="Terry A."/>
            <person name="Salamov A."/>
            <person name="Shapiro H."/>
            <person name="Nishiyama T."/>
            <person name="Perroud P.-F."/>
            <person name="Lindquist E."/>
            <person name="Kamisugi Y."/>
            <person name="Tanahashi T."/>
            <person name="Sakakibara K."/>
            <person name="Fujita T."/>
            <person name="Oishi K."/>
            <person name="Shin-I T."/>
            <person name="Kuroki Y."/>
            <person name="Toyoda A."/>
            <person name="Suzuki Y."/>
            <person name="Hashimoto A."/>
            <person name="Yamaguchi K."/>
            <person name="Sugano A."/>
            <person name="Kohara Y."/>
            <person name="Fujiyama A."/>
            <person name="Anterola A."/>
            <person name="Aoki S."/>
            <person name="Ashton N."/>
            <person name="Barbazuk W.B."/>
            <person name="Barker E."/>
            <person name="Bennetzen J."/>
            <person name="Bezanilla M."/>
            <person name="Blankenship R."/>
            <person name="Cho S.H."/>
            <person name="Dutcher S."/>
            <person name="Estelle M."/>
            <person name="Fawcett J.A."/>
            <person name="Gundlach H."/>
            <person name="Hanada K."/>
            <person name="Heyl A."/>
            <person name="Hicks K.A."/>
            <person name="Hugh J."/>
            <person name="Lohr M."/>
            <person name="Mayer K."/>
            <person name="Melkozernov A."/>
            <person name="Murata T."/>
            <person name="Nelson D."/>
            <person name="Pils B."/>
            <person name="Prigge M."/>
            <person name="Reiss B."/>
            <person name="Renner T."/>
            <person name="Rombauts S."/>
            <person name="Rushton P."/>
            <person name="Sanderfoot A."/>
            <person name="Schween G."/>
            <person name="Shiu S.-H."/>
            <person name="Stueber K."/>
            <person name="Theodoulou F.L."/>
            <person name="Tu H."/>
            <person name="Van de Peer Y."/>
            <person name="Verrier P.J."/>
            <person name="Waters E."/>
            <person name="Wood A."/>
            <person name="Yang L."/>
            <person name="Cove D."/>
            <person name="Cuming A."/>
            <person name="Hasebe M."/>
            <person name="Lucas S."/>
            <person name="Mishler D.B."/>
            <person name="Reski R."/>
            <person name="Grigoriev I."/>
            <person name="Quatrano R.S."/>
            <person name="Boore J.L."/>
        </authorList>
    </citation>
    <scope>NUCLEOTIDE SEQUENCE [LARGE SCALE GENOMIC DNA]</scope>
    <source>
        <strain evidence="2 3">cv. Gransden 2004</strain>
    </source>
</reference>
<accession>A0A2K1KK77</accession>